<dbReference type="Proteomes" id="UP001152622">
    <property type="component" value="Chromosome 3"/>
</dbReference>
<dbReference type="SUPFAM" id="SSF81296">
    <property type="entry name" value="E set domains"/>
    <property type="match status" value="1"/>
</dbReference>
<feature type="domain" description="Transglutaminase N-terminal" evidence="2">
    <location>
        <begin position="9"/>
        <end position="85"/>
    </location>
</feature>
<dbReference type="InterPro" id="IPR050779">
    <property type="entry name" value="Transglutaminase"/>
</dbReference>
<evidence type="ECO:0000256" key="1">
    <source>
        <dbReference type="ARBA" id="ARBA00005968"/>
    </source>
</evidence>
<dbReference type="GO" id="GO:0007399">
    <property type="term" value="P:nervous system development"/>
    <property type="evidence" value="ECO:0007669"/>
    <property type="project" value="UniProtKB-ARBA"/>
</dbReference>
<evidence type="ECO:0000313" key="3">
    <source>
        <dbReference type="EMBL" id="KAJ8369622.1"/>
    </source>
</evidence>
<dbReference type="GO" id="GO:0005739">
    <property type="term" value="C:mitochondrion"/>
    <property type="evidence" value="ECO:0007669"/>
    <property type="project" value="TreeGrafter"/>
</dbReference>
<dbReference type="GO" id="GO:0003810">
    <property type="term" value="F:protein-glutamine gamma-glutamyltransferase activity"/>
    <property type="evidence" value="ECO:0007669"/>
    <property type="project" value="TreeGrafter"/>
</dbReference>
<reference evidence="3" key="1">
    <citation type="journal article" date="2023" name="Science">
        <title>Genome structures resolve the early diversification of teleost fishes.</title>
        <authorList>
            <person name="Parey E."/>
            <person name="Louis A."/>
            <person name="Montfort J."/>
            <person name="Bouchez O."/>
            <person name="Roques C."/>
            <person name="Iampietro C."/>
            <person name="Lluch J."/>
            <person name="Castinel A."/>
            <person name="Donnadieu C."/>
            <person name="Desvignes T."/>
            <person name="Floi Bucao C."/>
            <person name="Jouanno E."/>
            <person name="Wen M."/>
            <person name="Mejri S."/>
            <person name="Dirks R."/>
            <person name="Jansen H."/>
            <person name="Henkel C."/>
            <person name="Chen W.J."/>
            <person name="Zahm M."/>
            <person name="Cabau C."/>
            <person name="Klopp C."/>
            <person name="Thompson A.W."/>
            <person name="Robinson-Rechavi M."/>
            <person name="Braasch I."/>
            <person name="Lecointre G."/>
            <person name="Bobe J."/>
            <person name="Postlethwait J.H."/>
            <person name="Berthelot C."/>
            <person name="Roest Crollius H."/>
            <person name="Guiguen Y."/>
        </authorList>
    </citation>
    <scope>NUCLEOTIDE SEQUENCE</scope>
    <source>
        <strain evidence="3">WJC10195</strain>
    </source>
</reference>
<dbReference type="InterPro" id="IPR013783">
    <property type="entry name" value="Ig-like_fold"/>
</dbReference>
<dbReference type="Pfam" id="PF00868">
    <property type="entry name" value="Transglut_N"/>
    <property type="match status" value="1"/>
</dbReference>
<dbReference type="PANTHER" id="PTHR11590:SF6">
    <property type="entry name" value="PROTEIN-GLUTAMINE GAMMA-GLUTAMYLTRANSFERASE 2"/>
    <property type="match status" value="1"/>
</dbReference>
<comment type="similarity">
    <text evidence="1">Belongs to the transglutaminase superfamily. Transglutaminase family.</text>
</comment>
<evidence type="ECO:0000259" key="2">
    <source>
        <dbReference type="Pfam" id="PF00868"/>
    </source>
</evidence>
<dbReference type="InterPro" id="IPR014756">
    <property type="entry name" value="Ig_E-set"/>
</dbReference>
<dbReference type="OrthoDB" id="8937866at2759"/>
<keyword evidence="4" id="KW-1185">Reference proteome</keyword>
<dbReference type="EMBL" id="JAINUF010000003">
    <property type="protein sequence ID" value="KAJ8369622.1"/>
    <property type="molecule type" value="Genomic_DNA"/>
</dbReference>
<dbReference type="Gene3D" id="2.60.40.10">
    <property type="entry name" value="Immunoglobulins"/>
    <property type="match status" value="1"/>
</dbReference>
<name>A0A9Q1FYA1_SYNKA</name>
<dbReference type="PANTHER" id="PTHR11590">
    <property type="entry name" value="PROTEIN-GLUTAMINE GAMMA-GLUTAMYLTRANSFERASE"/>
    <property type="match status" value="1"/>
</dbReference>
<proteinExistence type="inferred from homology"/>
<comment type="caution">
    <text evidence="3">The sequence shown here is derived from an EMBL/GenBank/DDBJ whole genome shotgun (WGS) entry which is preliminary data.</text>
</comment>
<dbReference type="AlphaFoldDB" id="A0A9Q1FYA1"/>
<dbReference type="InterPro" id="IPR001102">
    <property type="entry name" value="Transglutaminase_N"/>
</dbReference>
<accession>A0A9Q1FYA1</accession>
<organism evidence="3 4">
    <name type="scientific">Synaphobranchus kaupii</name>
    <name type="common">Kaup's arrowtooth eel</name>
    <dbReference type="NCBI Taxonomy" id="118154"/>
    <lineage>
        <taxon>Eukaryota</taxon>
        <taxon>Metazoa</taxon>
        <taxon>Chordata</taxon>
        <taxon>Craniata</taxon>
        <taxon>Vertebrata</taxon>
        <taxon>Euteleostomi</taxon>
        <taxon>Actinopterygii</taxon>
        <taxon>Neopterygii</taxon>
        <taxon>Teleostei</taxon>
        <taxon>Anguilliformes</taxon>
        <taxon>Synaphobranchidae</taxon>
        <taxon>Synaphobranchus</taxon>
    </lineage>
</organism>
<gene>
    <name evidence="3" type="ORF">SKAU_G00096500</name>
</gene>
<sequence>MTEALDIGSCDLEFKKNNEEHHTDLNGVDRLIVRRGQPFTITLNLRSGTFQPGVSTFQLIAETGPDPEEQWGYQGNLRSDRRHQQEMLECICVLFP</sequence>
<evidence type="ECO:0000313" key="4">
    <source>
        <dbReference type="Proteomes" id="UP001152622"/>
    </source>
</evidence>
<protein>
    <recommendedName>
        <fullName evidence="2">Transglutaminase N-terminal domain-containing protein</fullName>
    </recommendedName>
</protein>